<dbReference type="EMBL" id="JABWSX010000001">
    <property type="protein sequence ID" value="NVL05443.1"/>
    <property type="molecule type" value="Genomic_DNA"/>
</dbReference>
<comment type="caution">
    <text evidence="4">The sequence shown here is derived from an EMBL/GenBank/DDBJ whole genome shotgun (WGS) entry which is preliminary data.</text>
</comment>
<keyword evidence="5" id="KW-1185">Reference proteome</keyword>
<evidence type="ECO:0000256" key="1">
    <source>
        <dbReference type="SAM" id="MobiDB-lite"/>
    </source>
</evidence>
<protein>
    <recommendedName>
        <fullName evidence="6">DUF680 domain-containing protein</fullName>
    </recommendedName>
</protein>
<evidence type="ECO:0008006" key="6">
    <source>
        <dbReference type="Google" id="ProtNLM"/>
    </source>
</evidence>
<organism evidence="4">
    <name type="scientific">Bradyrhizobium quebecense</name>
    <dbReference type="NCBI Taxonomy" id="2748629"/>
    <lineage>
        <taxon>Bacteria</taxon>
        <taxon>Pseudomonadati</taxon>
        <taxon>Pseudomonadota</taxon>
        <taxon>Alphaproteobacteria</taxon>
        <taxon>Hyphomicrobiales</taxon>
        <taxon>Nitrobacteraceae</taxon>
        <taxon>Bradyrhizobium</taxon>
    </lineage>
</organism>
<reference evidence="3" key="2">
    <citation type="journal article" date="2021" name="Int. J. Syst. Evol. Microbiol.">
        <title>Bradyrhizobium septentrionale sp. nov. (sv. septentrionale) and Bradyrhizobium quebecense sp. nov. (sv. septentrionale) associated with legumes native to Canada possess rearranged symbiosis genes and numerous insertion sequences.</title>
        <authorList>
            <person name="Bromfield E.S.P."/>
            <person name="Cloutier S."/>
        </authorList>
    </citation>
    <scope>NUCLEOTIDE SEQUENCE</scope>
    <source>
        <strain evidence="3">12S5</strain>
    </source>
</reference>
<sequence>MLKSLATMISALAIAVLMAPAAYGGASASAPTKYAQRSQQVTSVHMVRQTKRIEPPTTDFSGQAKTAPFHR</sequence>
<feature type="region of interest" description="Disordered" evidence="1">
    <location>
        <begin position="52"/>
        <end position="71"/>
    </location>
</feature>
<proteinExistence type="predicted"/>
<keyword evidence="2" id="KW-0732">Signal</keyword>
<accession>A0A939LBL3</accession>
<feature type="chain" id="PRO_5036723746" description="DUF680 domain-containing protein" evidence="2">
    <location>
        <begin position="25"/>
        <end position="71"/>
    </location>
</feature>
<dbReference type="AlphaFoldDB" id="A0A939LBL3"/>
<reference evidence="4" key="1">
    <citation type="submission" date="2020-06" db="EMBL/GenBank/DDBJ databases">
        <title>Whole Genome Sequence of Bradyrhizobium sp. Strain 66S1MB.</title>
        <authorList>
            <person name="Bromfield E."/>
            <person name="Cloutier S."/>
        </authorList>
    </citation>
    <scope>NUCLEOTIDE SEQUENCE</scope>
    <source>
        <strain evidence="4">66S1MB</strain>
    </source>
</reference>
<feature type="signal peptide" evidence="2">
    <location>
        <begin position="1"/>
        <end position="24"/>
    </location>
</feature>
<dbReference type="Proteomes" id="UP000692816">
    <property type="component" value="Unassembled WGS sequence"/>
</dbReference>
<evidence type="ECO:0000313" key="3">
    <source>
        <dbReference type="EMBL" id="MBO1429878.1"/>
    </source>
</evidence>
<name>A0A939LBL3_9BRAD</name>
<dbReference type="RefSeq" id="WP_176529461.1">
    <property type="nucleotide sequence ID" value="NZ_CP088022.1"/>
</dbReference>
<evidence type="ECO:0000256" key="2">
    <source>
        <dbReference type="SAM" id="SignalP"/>
    </source>
</evidence>
<dbReference type="EMBL" id="JAGEPA010000001">
    <property type="protein sequence ID" value="MBO1429878.1"/>
    <property type="molecule type" value="Genomic_DNA"/>
</dbReference>
<gene>
    <name evidence="4" type="ORF">HU230_06895</name>
    <name evidence="3" type="ORF">J4P68_10570</name>
</gene>
<evidence type="ECO:0000313" key="4">
    <source>
        <dbReference type="EMBL" id="NVL05443.1"/>
    </source>
</evidence>
<evidence type="ECO:0000313" key="5">
    <source>
        <dbReference type="Proteomes" id="UP000692816"/>
    </source>
</evidence>